<dbReference type="EMBL" id="DYXG01000073">
    <property type="protein sequence ID" value="HJE97405.1"/>
    <property type="molecule type" value="Genomic_DNA"/>
</dbReference>
<gene>
    <name evidence="1" type="ORF">K8V00_07265</name>
</gene>
<reference evidence="1" key="2">
    <citation type="submission" date="2021-09" db="EMBL/GenBank/DDBJ databases">
        <authorList>
            <person name="Gilroy R."/>
        </authorList>
    </citation>
    <scope>NUCLEOTIDE SEQUENCE</scope>
    <source>
        <strain evidence="1">CHK174-6876</strain>
    </source>
</reference>
<name>A0A921K1S0_9LACO</name>
<comment type="caution">
    <text evidence="1">The sequence shown here is derived from an EMBL/GenBank/DDBJ whole genome shotgun (WGS) entry which is preliminary data.</text>
</comment>
<accession>A0A921K1S0</accession>
<organism evidence="1 2">
    <name type="scientific">Ligilactobacillus acidipiscis</name>
    <dbReference type="NCBI Taxonomy" id="89059"/>
    <lineage>
        <taxon>Bacteria</taxon>
        <taxon>Bacillati</taxon>
        <taxon>Bacillota</taxon>
        <taxon>Bacilli</taxon>
        <taxon>Lactobacillales</taxon>
        <taxon>Lactobacillaceae</taxon>
        <taxon>Ligilactobacillus</taxon>
    </lineage>
</organism>
<evidence type="ECO:0000313" key="1">
    <source>
        <dbReference type="EMBL" id="HJE97405.1"/>
    </source>
</evidence>
<evidence type="ECO:0000313" key="2">
    <source>
        <dbReference type="Proteomes" id="UP000707535"/>
    </source>
</evidence>
<protein>
    <submittedName>
        <fullName evidence="1">Uncharacterized protein</fullName>
    </submittedName>
</protein>
<proteinExistence type="predicted"/>
<reference evidence="1" key="1">
    <citation type="journal article" date="2021" name="PeerJ">
        <title>Extensive microbial diversity within the chicken gut microbiome revealed by metagenomics and culture.</title>
        <authorList>
            <person name="Gilroy R."/>
            <person name="Ravi A."/>
            <person name="Getino M."/>
            <person name="Pursley I."/>
            <person name="Horton D.L."/>
            <person name="Alikhan N.F."/>
            <person name="Baker D."/>
            <person name="Gharbi K."/>
            <person name="Hall N."/>
            <person name="Watson M."/>
            <person name="Adriaenssens E.M."/>
            <person name="Foster-Nyarko E."/>
            <person name="Jarju S."/>
            <person name="Secka A."/>
            <person name="Antonio M."/>
            <person name="Oren A."/>
            <person name="Chaudhuri R.R."/>
            <person name="La Ragione R."/>
            <person name="Hildebrand F."/>
            <person name="Pallen M.J."/>
        </authorList>
    </citation>
    <scope>NUCLEOTIDE SEQUENCE</scope>
    <source>
        <strain evidence="1">CHK174-6876</strain>
    </source>
</reference>
<sequence>MTEKVKEIKKTPEEIAEEKRLERNRKAREYYRKRKIERILRRELP</sequence>
<dbReference type="AlphaFoldDB" id="A0A921K1S0"/>
<dbReference type="Proteomes" id="UP000707535">
    <property type="component" value="Unassembled WGS sequence"/>
</dbReference>